<sequence length="406" mass="45679">MLRSRISCALPPRRLVSYFSAEFNKVAHEGPAKFAAGSSHAVTSVDLDLFVNPDNRPMDLVDRLLKLRKQKEASLVPLIPSVLVKQLLDSTNPQETISVLRNPIQYGLFVDQFSGCFLLDFLLHNGHEVESAQLATILVDRNLCNNELLESLALQSFCSFAKEFKPFESSQVQPPAKNAEVEKVRVKFIRNYPDDASENTEEKKLGRAMVRLGSGEGSLKELKQNVALLGYVLSGQVPEASSFLASNPAALHKETLSVAQSIVESLKLEGSEELLKSLQEAVEKSSKSNAIQSLLENSVKASVQKFEPKLLADYGESYQEWAKKFEAAVQRQLELQTVEERKASIQKTLSELEAKRQNLWFFENRDDIDIQIYKKKVYYPKRWFGKKKKPKAADTFYVPPTITHNG</sequence>
<evidence type="ECO:0000313" key="2">
    <source>
        <dbReference type="EMBL" id="EDW57027.1"/>
    </source>
</evidence>
<comment type="subcellular location">
    <subcellularLocation>
        <location evidence="1">Mitochondrion</location>
    </subcellularLocation>
</comment>
<dbReference type="EMBL" id="CH480824">
    <property type="protein sequence ID" value="EDW57027.1"/>
    <property type="molecule type" value="Genomic_DNA"/>
</dbReference>
<dbReference type="GO" id="GO:0005739">
    <property type="term" value="C:mitochondrion"/>
    <property type="evidence" value="ECO:0007669"/>
    <property type="project" value="UniProtKB-SubCell"/>
</dbReference>
<dbReference type="HOGENOM" id="CLU_034411_0_0_1"/>
<dbReference type="KEGG" id="dse:6615792"/>
<accession>B4I8V2</accession>
<dbReference type="InterPro" id="IPR019266">
    <property type="entry name" value="Ribosomal_mS27"/>
</dbReference>
<dbReference type="PANTHER" id="PTHR21393:SF0">
    <property type="entry name" value="SMALL RIBOSOMAL SUBUNIT PROTEIN MS27"/>
    <property type="match status" value="1"/>
</dbReference>
<organism evidence="3">
    <name type="scientific">Drosophila sechellia</name>
    <name type="common">Fruit fly</name>
    <dbReference type="NCBI Taxonomy" id="7238"/>
    <lineage>
        <taxon>Eukaryota</taxon>
        <taxon>Metazoa</taxon>
        <taxon>Ecdysozoa</taxon>
        <taxon>Arthropoda</taxon>
        <taxon>Hexapoda</taxon>
        <taxon>Insecta</taxon>
        <taxon>Pterygota</taxon>
        <taxon>Neoptera</taxon>
        <taxon>Endopterygota</taxon>
        <taxon>Diptera</taxon>
        <taxon>Brachycera</taxon>
        <taxon>Muscomorpha</taxon>
        <taxon>Ephydroidea</taxon>
        <taxon>Drosophilidae</taxon>
        <taxon>Drosophila</taxon>
        <taxon>Sophophora</taxon>
    </lineage>
</organism>
<dbReference type="OMA" id="KFLRNPY"/>
<reference evidence="2 3" key="1">
    <citation type="journal article" date="2007" name="Nature">
        <title>Evolution of genes and genomes on the Drosophila phylogeny.</title>
        <authorList>
            <consortium name="Drosophila 12 Genomes Consortium"/>
            <person name="Clark A.G."/>
            <person name="Eisen M.B."/>
            <person name="Smith D.R."/>
            <person name="Bergman C.M."/>
            <person name="Oliver B."/>
            <person name="Markow T.A."/>
            <person name="Kaufman T.C."/>
            <person name="Kellis M."/>
            <person name="Gelbart W."/>
            <person name="Iyer V.N."/>
            <person name="Pollard D.A."/>
            <person name="Sackton T.B."/>
            <person name="Larracuente A.M."/>
            <person name="Singh N.D."/>
            <person name="Abad J.P."/>
            <person name="Abt D.N."/>
            <person name="Adryan B."/>
            <person name="Aguade M."/>
            <person name="Akashi H."/>
            <person name="Anderson W.W."/>
            <person name="Aquadro C.F."/>
            <person name="Ardell D.H."/>
            <person name="Arguello R."/>
            <person name="Artieri C.G."/>
            <person name="Barbash D.A."/>
            <person name="Barker D."/>
            <person name="Barsanti P."/>
            <person name="Batterham P."/>
            <person name="Batzoglou S."/>
            <person name="Begun D."/>
            <person name="Bhutkar A."/>
            <person name="Blanco E."/>
            <person name="Bosak S.A."/>
            <person name="Bradley R.K."/>
            <person name="Brand A.D."/>
            <person name="Brent M.R."/>
            <person name="Brooks A.N."/>
            <person name="Brown R.H."/>
            <person name="Butlin R.K."/>
            <person name="Caggese C."/>
            <person name="Calvi B.R."/>
            <person name="Bernardo de Carvalho A."/>
            <person name="Caspi A."/>
            <person name="Castrezana S."/>
            <person name="Celniker S.E."/>
            <person name="Chang J.L."/>
            <person name="Chapple C."/>
            <person name="Chatterji S."/>
            <person name="Chinwalla A."/>
            <person name="Civetta A."/>
            <person name="Clifton S.W."/>
            <person name="Comeron J.M."/>
            <person name="Costello J.C."/>
            <person name="Coyne J.A."/>
            <person name="Daub J."/>
            <person name="David R.G."/>
            <person name="Delcher A.L."/>
            <person name="Delehaunty K."/>
            <person name="Do C.B."/>
            <person name="Ebling H."/>
            <person name="Edwards K."/>
            <person name="Eickbush T."/>
            <person name="Evans J.D."/>
            <person name="Filipski A."/>
            <person name="Findeiss S."/>
            <person name="Freyhult E."/>
            <person name="Fulton L."/>
            <person name="Fulton R."/>
            <person name="Garcia A.C."/>
            <person name="Gardiner A."/>
            <person name="Garfield D.A."/>
            <person name="Garvin B.E."/>
            <person name="Gibson G."/>
            <person name="Gilbert D."/>
            <person name="Gnerre S."/>
            <person name="Godfrey J."/>
            <person name="Good R."/>
            <person name="Gotea V."/>
            <person name="Gravely B."/>
            <person name="Greenberg A.J."/>
            <person name="Griffiths-Jones S."/>
            <person name="Gross S."/>
            <person name="Guigo R."/>
            <person name="Gustafson E.A."/>
            <person name="Haerty W."/>
            <person name="Hahn M.W."/>
            <person name="Halligan D.L."/>
            <person name="Halpern A.L."/>
            <person name="Halter G.M."/>
            <person name="Han M.V."/>
            <person name="Heger A."/>
            <person name="Hillier L."/>
            <person name="Hinrichs A.S."/>
            <person name="Holmes I."/>
            <person name="Hoskins R.A."/>
            <person name="Hubisz M.J."/>
            <person name="Hultmark D."/>
            <person name="Huntley M.A."/>
            <person name="Jaffe D.B."/>
            <person name="Jagadeeshan S."/>
            <person name="Jeck W.R."/>
            <person name="Johnson J."/>
            <person name="Jones C.D."/>
            <person name="Jordan W.C."/>
            <person name="Karpen G.H."/>
            <person name="Kataoka E."/>
            <person name="Keightley P.D."/>
            <person name="Kheradpour P."/>
            <person name="Kirkness E.F."/>
            <person name="Koerich L.B."/>
            <person name="Kristiansen K."/>
            <person name="Kudrna D."/>
            <person name="Kulathinal R.J."/>
            <person name="Kumar S."/>
            <person name="Kwok R."/>
            <person name="Lander E."/>
            <person name="Langley C.H."/>
            <person name="Lapoint R."/>
            <person name="Lazzaro B.P."/>
            <person name="Lee S.J."/>
            <person name="Levesque L."/>
            <person name="Li R."/>
            <person name="Lin C.F."/>
            <person name="Lin M.F."/>
            <person name="Lindblad-Toh K."/>
            <person name="Llopart A."/>
            <person name="Long M."/>
            <person name="Low L."/>
            <person name="Lozovsky E."/>
            <person name="Lu J."/>
            <person name="Luo M."/>
            <person name="Machado C.A."/>
            <person name="Makalowski W."/>
            <person name="Marzo M."/>
            <person name="Matsuda M."/>
            <person name="Matzkin L."/>
            <person name="McAllister B."/>
            <person name="McBride C.S."/>
            <person name="McKernan B."/>
            <person name="McKernan K."/>
            <person name="Mendez-Lago M."/>
            <person name="Minx P."/>
            <person name="Mollenhauer M.U."/>
            <person name="Montooth K."/>
            <person name="Mount S.M."/>
            <person name="Mu X."/>
            <person name="Myers E."/>
            <person name="Negre B."/>
            <person name="Newfeld S."/>
            <person name="Nielsen R."/>
            <person name="Noor M.A."/>
            <person name="O'Grady P."/>
            <person name="Pachter L."/>
            <person name="Papaceit M."/>
            <person name="Parisi M.J."/>
            <person name="Parisi M."/>
            <person name="Parts L."/>
            <person name="Pedersen J.S."/>
            <person name="Pesole G."/>
            <person name="Phillippy A.M."/>
            <person name="Ponting C.P."/>
            <person name="Pop M."/>
            <person name="Porcelli D."/>
            <person name="Powell J.R."/>
            <person name="Prohaska S."/>
            <person name="Pruitt K."/>
            <person name="Puig M."/>
            <person name="Quesneville H."/>
            <person name="Ram K.R."/>
            <person name="Rand D."/>
            <person name="Rasmussen M.D."/>
            <person name="Reed L.K."/>
            <person name="Reenan R."/>
            <person name="Reily A."/>
            <person name="Remington K.A."/>
            <person name="Rieger T.T."/>
            <person name="Ritchie M.G."/>
            <person name="Robin C."/>
            <person name="Rogers Y.H."/>
            <person name="Rohde C."/>
            <person name="Rozas J."/>
            <person name="Rubenfield M.J."/>
            <person name="Ruiz A."/>
            <person name="Russo S."/>
            <person name="Salzberg S.L."/>
            <person name="Sanchez-Gracia A."/>
            <person name="Saranga D.J."/>
            <person name="Sato H."/>
            <person name="Schaeffer S.W."/>
            <person name="Schatz M.C."/>
            <person name="Schlenke T."/>
            <person name="Schwartz R."/>
            <person name="Segarra C."/>
            <person name="Singh R.S."/>
            <person name="Sirot L."/>
            <person name="Sirota M."/>
            <person name="Sisneros N.B."/>
            <person name="Smith C.D."/>
            <person name="Smith T.F."/>
            <person name="Spieth J."/>
            <person name="Stage D.E."/>
            <person name="Stark A."/>
            <person name="Stephan W."/>
            <person name="Strausberg R.L."/>
            <person name="Strempel S."/>
            <person name="Sturgill D."/>
            <person name="Sutton G."/>
            <person name="Sutton G.G."/>
            <person name="Tao W."/>
            <person name="Teichmann S."/>
            <person name="Tobari Y.N."/>
            <person name="Tomimura Y."/>
            <person name="Tsolas J.M."/>
            <person name="Valente V.L."/>
            <person name="Venter E."/>
            <person name="Venter J.C."/>
            <person name="Vicario S."/>
            <person name="Vieira F.G."/>
            <person name="Vilella A.J."/>
            <person name="Villasante A."/>
            <person name="Walenz B."/>
            <person name="Wang J."/>
            <person name="Wasserman M."/>
            <person name="Watts T."/>
            <person name="Wilson D."/>
            <person name="Wilson R.K."/>
            <person name="Wing R.A."/>
            <person name="Wolfner M.F."/>
            <person name="Wong A."/>
            <person name="Wong G.K."/>
            <person name="Wu C.I."/>
            <person name="Wu G."/>
            <person name="Yamamoto D."/>
            <person name="Yang H.P."/>
            <person name="Yang S.P."/>
            <person name="Yorke J.A."/>
            <person name="Yoshida K."/>
            <person name="Zdobnov E."/>
            <person name="Zhang P."/>
            <person name="Zhang Y."/>
            <person name="Zimin A.V."/>
            <person name="Baldwin J."/>
            <person name="Abdouelleil A."/>
            <person name="Abdulkadir J."/>
            <person name="Abebe A."/>
            <person name="Abera B."/>
            <person name="Abreu J."/>
            <person name="Acer S.C."/>
            <person name="Aftuck L."/>
            <person name="Alexander A."/>
            <person name="An P."/>
            <person name="Anderson E."/>
            <person name="Anderson S."/>
            <person name="Arachi H."/>
            <person name="Azer M."/>
            <person name="Bachantsang P."/>
            <person name="Barry A."/>
            <person name="Bayul T."/>
            <person name="Berlin A."/>
            <person name="Bessette D."/>
            <person name="Bloom T."/>
            <person name="Blye J."/>
            <person name="Boguslavskiy L."/>
            <person name="Bonnet C."/>
            <person name="Boukhgalter B."/>
            <person name="Bourzgui I."/>
            <person name="Brown A."/>
            <person name="Cahill P."/>
            <person name="Channer S."/>
            <person name="Cheshatsang Y."/>
            <person name="Chuda L."/>
            <person name="Citroen M."/>
            <person name="Collymore A."/>
            <person name="Cooke P."/>
            <person name="Costello M."/>
            <person name="D'Aco K."/>
            <person name="Daza R."/>
            <person name="De Haan G."/>
            <person name="DeGray S."/>
            <person name="DeMaso C."/>
            <person name="Dhargay N."/>
            <person name="Dooley K."/>
            <person name="Dooley E."/>
            <person name="Doricent M."/>
            <person name="Dorje P."/>
            <person name="Dorjee K."/>
            <person name="Dupes A."/>
            <person name="Elong R."/>
            <person name="Falk J."/>
            <person name="Farina A."/>
            <person name="Faro S."/>
            <person name="Ferguson D."/>
            <person name="Fisher S."/>
            <person name="Foley C.D."/>
            <person name="Franke A."/>
            <person name="Friedrich D."/>
            <person name="Gadbois L."/>
            <person name="Gearin G."/>
            <person name="Gearin C.R."/>
            <person name="Giannoukos G."/>
            <person name="Goode T."/>
            <person name="Graham J."/>
            <person name="Grandbois E."/>
            <person name="Grewal S."/>
            <person name="Gyaltsen K."/>
            <person name="Hafez N."/>
            <person name="Hagos B."/>
            <person name="Hall J."/>
            <person name="Henson C."/>
            <person name="Hollinger A."/>
            <person name="Honan T."/>
            <person name="Huard M.D."/>
            <person name="Hughes L."/>
            <person name="Hurhula B."/>
            <person name="Husby M.E."/>
            <person name="Kamat A."/>
            <person name="Kanga B."/>
            <person name="Kashin S."/>
            <person name="Khazanovich D."/>
            <person name="Kisner P."/>
            <person name="Lance K."/>
            <person name="Lara M."/>
            <person name="Lee W."/>
            <person name="Lennon N."/>
            <person name="Letendre F."/>
            <person name="LeVine R."/>
            <person name="Lipovsky A."/>
            <person name="Liu X."/>
            <person name="Liu J."/>
            <person name="Liu S."/>
            <person name="Lokyitsang T."/>
            <person name="Lokyitsang Y."/>
            <person name="Lubonja R."/>
            <person name="Lui A."/>
            <person name="MacDonald P."/>
            <person name="Magnisalis V."/>
            <person name="Maru K."/>
            <person name="Matthews C."/>
            <person name="McCusker W."/>
            <person name="McDonough S."/>
            <person name="Mehta T."/>
            <person name="Meldrim J."/>
            <person name="Meneus L."/>
            <person name="Mihai O."/>
            <person name="Mihalev A."/>
            <person name="Mihova T."/>
            <person name="Mittelman R."/>
            <person name="Mlenga V."/>
            <person name="Montmayeur A."/>
            <person name="Mulrain L."/>
            <person name="Navidi A."/>
            <person name="Naylor J."/>
            <person name="Negash T."/>
            <person name="Nguyen T."/>
            <person name="Nguyen N."/>
            <person name="Nicol R."/>
            <person name="Norbu C."/>
            <person name="Norbu N."/>
            <person name="Novod N."/>
            <person name="O'Neill B."/>
            <person name="Osman S."/>
            <person name="Markiewicz E."/>
            <person name="Oyono O.L."/>
            <person name="Patti C."/>
            <person name="Phunkhang P."/>
            <person name="Pierre F."/>
            <person name="Priest M."/>
            <person name="Raghuraman S."/>
            <person name="Rege F."/>
            <person name="Reyes R."/>
            <person name="Rise C."/>
            <person name="Rogov P."/>
            <person name="Ross K."/>
            <person name="Ryan E."/>
            <person name="Settipalli S."/>
            <person name="Shea T."/>
            <person name="Sherpa N."/>
            <person name="Shi L."/>
            <person name="Shih D."/>
            <person name="Sparrow T."/>
            <person name="Spaulding J."/>
            <person name="Stalker J."/>
            <person name="Stange-Thomann N."/>
            <person name="Stavropoulos S."/>
            <person name="Stone C."/>
            <person name="Strader C."/>
            <person name="Tesfaye S."/>
            <person name="Thomson T."/>
            <person name="Thoulutsang Y."/>
            <person name="Thoulutsang D."/>
            <person name="Topham K."/>
            <person name="Topping I."/>
            <person name="Tsamla T."/>
            <person name="Vassiliev H."/>
            <person name="Vo A."/>
            <person name="Wangchuk T."/>
            <person name="Wangdi T."/>
            <person name="Weiand M."/>
            <person name="Wilkinson J."/>
            <person name="Wilson A."/>
            <person name="Yadav S."/>
            <person name="Young G."/>
            <person name="Yu Q."/>
            <person name="Zembek L."/>
            <person name="Zhong D."/>
            <person name="Zimmer A."/>
            <person name="Zwirko Z."/>
            <person name="Jaffe D.B."/>
            <person name="Alvarez P."/>
            <person name="Brockman W."/>
            <person name="Butler J."/>
            <person name="Chin C."/>
            <person name="Gnerre S."/>
            <person name="Grabherr M."/>
            <person name="Kleber M."/>
            <person name="Mauceli E."/>
            <person name="MacCallum I."/>
        </authorList>
    </citation>
    <scope>NUCLEOTIDE SEQUENCE [LARGE SCALE GENOMIC DNA]</scope>
    <source>
        <strain evidence="3">Rob3c / Tucson 14021-0248.25</strain>
    </source>
</reference>
<dbReference type="AlphaFoldDB" id="B4I8V2"/>
<dbReference type="PANTHER" id="PTHR21393">
    <property type="entry name" value="MITOCHONDRIAL 28S RIBOSOMAL PROTEIN S27"/>
    <property type="match status" value="1"/>
</dbReference>
<dbReference type="PhylomeDB" id="B4I8V2"/>
<dbReference type="Pfam" id="PF10037">
    <property type="entry name" value="MRP-S27"/>
    <property type="match status" value="1"/>
</dbReference>
<proteinExistence type="predicted"/>
<dbReference type="OrthoDB" id="19830at2759"/>
<gene>
    <name evidence="2" type="primary">Dsec\GM15499</name>
    <name evidence="2" type="ORF">Dsec_GM15499</name>
</gene>
<evidence type="ECO:0000313" key="3">
    <source>
        <dbReference type="Proteomes" id="UP000001292"/>
    </source>
</evidence>
<keyword evidence="3" id="KW-1185">Reference proteome</keyword>
<dbReference type="STRING" id="7238.B4I8V2"/>
<dbReference type="Proteomes" id="UP000001292">
    <property type="component" value="Unassembled WGS sequence"/>
</dbReference>
<protein>
    <submittedName>
        <fullName evidence="2">GM15499</fullName>
    </submittedName>
</protein>
<dbReference type="SMR" id="B4I8V2"/>
<dbReference type="InterPro" id="IPR034913">
    <property type="entry name" value="mS27/PTCD2"/>
</dbReference>
<evidence type="ECO:0000256" key="1">
    <source>
        <dbReference type="ARBA" id="ARBA00004173"/>
    </source>
</evidence>
<name>B4I8V2_DROSE</name>